<keyword evidence="2" id="KW-0732">Signal</keyword>
<feature type="chain" id="PRO_5011600777" evidence="2">
    <location>
        <begin position="18"/>
        <end position="253"/>
    </location>
</feature>
<organism evidence="3 4">
    <name type="scientific">Nannocystis exedens</name>
    <dbReference type="NCBI Taxonomy" id="54"/>
    <lineage>
        <taxon>Bacteria</taxon>
        <taxon>Pseudomonadati</taxon>
        <taxon>Myxococcota</taxon>
        <taxon>Polyangia</taxon>
        <taxon>Nannocystales</taxon>
        <taxon>Nannocystaceae</taxon>
        <taxon>Nannocystis</taxon>
    </lineage>
</organism>
<feature type="signal peptide" evidence="2">
    <location>
        <begin position="1"/>
        <end position="17"/>
    </location>
</feature>
<evidence type="ECO:0000256" key="2">
    <source>
        <dbReference type="SAM" id="SignalP"/>
    </source>
</evidence>
<name>A0A1I2HQC4_9BACT</name>
<evidence type="ECO:0000313" key="3">
    <source>
        <dbReference type="EMBL" id="SFF30581.1"/>
    </source>
</evidence>
<dbReference type="Proteomes" id="UP000199400">
    <property type="component" value="Unassembled WGS sequence"/>
</dbReference>
<evidence type="ECO:0000256" key="1">
    <source>
        <dbReference type="SAM" id="MobiDB-lite"/>
    </source>
</evidence>
<evidence type="ECO:0000313" key="4">
    <source>
        <dbReference type="Proteomes" id="UP000199400"/>
    </source>
</evidence>
<accession>A0A1I2HQC4</accession>
<dbReference type="RefSeq" id="WP_096329962.1">
    <property type="nucleotide sequence ID" value="NZ_FOMX01000044.1"/>
</dbReference>
<protein>
    <submittedName>
        <fullName evidence="3">Uncharacterized protein</fullName>
    </submittedName>
</protein>
<dbReference type="STRING" id="54.SAMN02745121_08046"/>
<proteinExistence type="predicted"/>
<gene>
    <name evidence="3" type="ORF">SAMN02745121_08046</name>
</gene>
<sequence>MRRIVDPALCTFALVLACGDATGTATETTGASTDGTTGTTGTTEAATTDGATGAGESSTSDAPTGASAGGTTTTSGAEPGTTTGEPPVTTGGTTTTDATTTTTGDASTTIGTTGAPAQPVTRAWWVESLLTLQIRVIQRDVEAGLCRGFILESLANGGLDTPQYEPVEQPAEWGARYVFVHQDLDDCLDPYQYFEKDIVYAASATGTVTFHDVDPFGRPASVDLEITGSYMPAAPWVPAEDLLAATAVAVENG</sequence>
<dbReference type="EMBL" id="FOMX01000044">
    <property type="protein sequence ID" value="SFF30581.1"/>
    <property type="molecule type" value="Genomic_DNA"/>
</dbReference>
<dbReference type="PROSITE" id="PS51257">
    <property type="entry name" value="PROKAR_LIPOPROTEIN"/>
    <property type="match status" value="1"/>
</dbReference>
<keyword evidence="4" id="KW-1185">Reference proteome</keyword>
<dbReference type="AlphaFoldDB" id="A0A1I2HQC4"/>
<feature type="region of interest" description="Disordered" evidence="1">
    <location>
        <begin position="23"/>
        <end position="115"/>
    </location>
</feature>
<reference evidence="4" key="1">
    <citation type="submission" date="2016-10" db="EMBL/GenBank/DDBJ databases">
        <authorList>
            <person name="Varghese N."/>
            <person name="Submissions S."/>
        </authorList>
    </citation>
    <scope>NUCLEOTIDE SEQUENCE [LARGE SCALE GENOMIC DNA]</scope>
    <source>
        <strain evidence="4">ATCC 25963</strain>
    </source>
</reference>